<keyword evidence="5" id="KW-0653">Protein transport</keyword>
<comment type="subcellular location">
    <subcellularLocation>
        <location evidence="1">Cytoplasm</location>
    </subcellularLocation>
</comment>
<evidence type="ECO:0000256" key="5">
    <source>
        <dbReference type="ARBA" id="ARBA00022927"/>
    </source>
</evidence>
<proteinExistence type="predicted"/>
<dbReference type="InterPro" id="IPR040122">
    <property type="entry name" value="Importin_beta"/>
</dbReference>
<organism evidence="7 8">
    <name type="scientific">Dendrothele bispora (strain CBS 962.96)</name>
    <dbReference type="NCBI Taxonomy" id="1314807"/>
    <lineage>
        <taxon>Eukaryota</taxon>
        <taxon>Fungi</taxon>
        <taxon>Dikarya</taxon>
        <taxon>Basidiomycota</taxon>
        <taxon>Agaricomycotina</taxon>
        <taxon>Agaricomycetes</taxon>
        <taxon>Agaricomycetidae</taxon>
        <taxon>Agaricales</taxon>
        <taxon>Agaricales incertae sedis</taxon>
        <taxon>Dendrothele</taxon>
    </lineage>
</organism>
<dbReference type="PROSITE" id="PS50077">
    <property type="entry name" value="HEAT_REPEAT"/>
    <property type="match status" value="1"/>
</dbReference>
<sequence length="144" mass="15882">MPIATEEEPEDVDEDAPSRPALRIIDELSTSLPPVHVFPALRNLIVQYFHSQQPAQRRGAMLALGIAVEGCSEFMTPLMSEVWPIIEAGLRDSDASVRKATCVAVSCFCEWLEEESAEKHEVLVPVCPVPLCFDTCAYNPARPS</sequence>
<dbReference type="EMBL" id="ML179044">
    <property type="protein sequence ID" value="THV06121.1"/>
    <property type="molecule type" value="Genomic_DNA"/>
</dbReference>
<dbReference type="InterPro" id="IPR021133">
    <property type="entry name" value="HEAT_type_2"/>
</dbReference>
<evidence type="ECO:0000256" key="2">
    <source>
        <dbReference type="ARBA" id="ARBA00022448"/>
    </source>
</evidence>
<keyword evidence="2" id="KW-0813">Transport</keyword>
<evidence type="ECO:0000256" key="6">
    <source>
        <dbReference type="PROSITE-ProRule" id="PRU00103"/>
    </source>
</evidence>
<dbReference type="Proteomes" id="UP000297245">
    <property type="component" value="Unassembled WGS sequence"/>
</dbReference>
<dbReference type="InterPro" id="IPR016024">
    <property type="entry name" value="ARM-type_fold"/>
</dbReference>
<dbReference type="GO" id="GO:0006606">
    <property type="term" value="P:protein import into nucleus"/>
    <property type="evidence" value="ECO:0007669"/>
    <property type="project" value="InterPro"/>
</dbReference>
<gene>
    <name evidence="7" type="ORF">K435DRAFT_22315</name>
</gene>
<keyword evidence="4" id="KW-0677">Repeat</keyword>
<feature type="repeat" description="HEAT" evidence="6">
    <location>
        <begin position="82"/>
        <end position="120"/>
    </location>
</feature>
<dbReference type="Pfam" id="PF13513">
    <property type="entry name" value="HEAT_EZ"/>
    <property type="match status" value="1"/>
</dbReference>
<dbReference type="SUPFAM" id="SSF48371">
    <property type="entry name" value="ARM repeat"/>
    <property type="match status" value="1"/>
</dbReference>
<dbReference type="Gene3D" id="1.25.10.10">
    <property type="entry name" value="Leucine-rich Repeat Variant"/>
    <property type="match status" value="1"/>
</dbReference>
<keyword evidence="8" id="KW-1185">Reference proteome</keyword>
<evidence type="ECO:0000256" key="3">
    <source>
        <dbReference type="ARBA" id="ARBA00022490"/>
    </source>
</evidence>
<dbReference type="PANTHER" id="PTHR10527">
    <property type="entry name" value="IMPORTIN BETA"/>
    <property type="match status" value="1"/>
</dbReference>
<evidence type="ECO:0000313" key="8">
    <source>
        <dbReference type="Proteomes" id="UP000297245"/>
    </source>
</evidence>
<dbReference type="GO" id="GO:0005737">
    <property type="term" value="C:cytoplasm"/>
    <property type="evidence" value="ECO:0007669"/>
    <property type="project" value="UniProtKB-SubCell"/>
</dbReference>
<dbReference type="OrthoDB" id="7862313at2759"/>
<evidence type="ECO:0008006" key="9">
    <source>
        <dbReference type="Google" id="ProtNLM"/>
    </source>
</evidence>
<reference evidence="7 8" key="1">
    <citation type="journal article" date="2019" name="Nat. Ecol. Evol.">
        <title>Megaphylogeny resolves global patterns of mushroom evolution.</title>
        <authorList>
            <person name="Varga T."/>
            <person name="Krizsan K."/>
            <person name="Foldi C."/>
            <person name="Dima B."/>
            <person name="Sanchez-Garcia M."/>
            <person name="Sanchez-Ramirez S."/>
            <person name="Szollosi G.J."/>
            <person name="Szarkandi J.G."/>
            <person name="Papp V."/>
            <person name="Albert L."/>
            <person name="Andreopoulos W."/>
            <person name="Angelini C."/>
            <person name="Antonin V."/>
            <person name="Barry K.W."/>
            <person name="Bougher N.L."/>
            <person name="Buchanan P."/>
            <person name="Buyck B."/>
            <person name="Bense V."/>
            <person name="Catcheside P."/>
            <person name="Chovatia M."/>
            <person name="Cooper J."/>
            <person name="Damon W."/>
            <person name="Desjardin D."/>
            <person name="Finy P."/>
            <person name="Geml J."/>
            <person name="Haridas S."/>
            <person name="Hughes K."/>
            <person name="Justo A."/>
            <person name="Karasinski D."/>
            <person name="Kautmanova I."/>
            <person name="Kiss B."/>
            <person name="Kocsube S."/>
            <person name="Kotiranta H."/>
            <person name="LaButti K.M."/>
            <person name="Lechner B.E."/>
            <person name="Liimatainen K."/>
            <person name="Lipzen A."/>
            <person name="Lukacs Z."/>
            <person name="Mihaltcheva S."/>
            <person name="Morgado L.N."/>
            <person name="Niskanen T."/>
            <person name="Noordeloos M.E."/>
            <person name="Ohm R.A."/>
            <person name="Ortiz-Santana B."/>
            <person name="Ovrebo C."/>
            <person name="Racz N."/>
            <person name="Riley R."/>
            <person name="Savchenko A."/>
            <person name="Shiryaev A."/>
            <person name="Soop K."/>
            <person name="Spirin V."/>
            <person name="Szebenyi C."/>
            <person name="Tomsovsky M."/>
            <person name="Tulloss R.E."/>
            <person name="Uehling J."/>
            <person name="Grigoriev I.V."/>
            <person name="Vagvolgyi C."/>
            <person name="Papp T."/>
            <person name="Martin F.M."/>
            <person name="Miettinen O."/>
            <person name="Hibbett D.S."/>
            <person name="Nagy L.G."/>
        </authorList>
    </citation>
    <scope>NUCLEOTIDE SEQUENCE [LARGE SCALE GENOMIC DNA]</scope>
    <source>
        <strain evidence="7 8">CBS 962.96</strain>
    </source>
</reference>
<protein>
    <recommendedName>
        <fullName evidence="9">ARM repeat-containing protein</fullName>
    </recommendedName>
</protein>
<dbReference type="AlphaFoldDB" id="A0A4S8MT98"/>
<name>A0A4S8MT98_DENBC</name>
<evidence type="ECO:0000256" key="1">
    <source>
        <dbReference type="ARBA" id="ARBA00004496"/>
    </source>
</evidence>
<evidence type="ECO:0000256" key="4">
    <source>
        <dbReference type="ARBA" id="ARBA00022737"/>
    </source>
</evidence>
<dbReference type="InterPro" id="IPR011989">
    <property type="entry name" value="ARM-like"/>
</dbReference>
<keyword evidence="3" id="KW-0963">Cytoplasm</keyword>
<evidence type="ECO:0000313" key="7">
    <source>
        <dbReference type="EMBL" id="THV06121.1"/>
    </source>
</evidence>
<accession>A0A4S8MT98</accession>